<feature type="compositionally biased region" description="Polar residues" evidence="1">
    <location>
        <begin position="190"/>
        <end position="209"/>
    </location>
</feature>
<feature type="region of interest" description="Disordered" evidence="1">
    <location>
        <begin position="140"/>
        <end position="161"/>
    </location>
</feature>
<name>A0A8H7Y613_PSICU</name>
<proteinExistence type="predicted"/>
<dbReference type="AlphaFoldDB" id="A0A8H7Y613"/>
<reference evidence="2" key="1">
    <citation type="submission" date="2021-02" db="EMBL/GenBank/DDBJ databases">
        <title>Psilocybe cubensis genome.</title>
        <authorList>
            <person name="Mckernan K.J."/>
            <person name="Crawford S."/>
            <person name="Trippe A."/>
            <person name="Kane L.T."/>
            <person name="Mclaughlin S."/>
        </authorList>
    </citation>
    <scope>NUCLEOTIDE SEQUENCE [LARGE SCALE GENOMIC DNA]</scope>
    <source>
        <strain evidence="2">MGC-MH-2018</strain>
    </source>
</reference>
<dbReference type="EMBL" id="JAFIQS010000001">
    <property type="protein sequence ID" value="KAG5173407.1"/>
    <property type="molecule type" value="Genomic_DNA"/>
</dbReference>
<feature type="region of interest" description="Disordered" evidence="1">
    <location>
        <begin position="184"/>
        <end position="209"/>
    </location>
</feature>
<gene>
    <name evidence="2" type="ORF">JR316_000063</name>
</gene>
<evidence type="ECO:0000256" key="1">
    <source>
        <dbReference type="SAM" id="MobiDB-lite"/>
    </source>
</evidence>
<accession>A0A8H7Y613</accession>
<protein>
    <submittedName>
        <fullName evidence="2">Uncharacterized protein</fullName>
    </submittedName>
</protein>
<comment type="caution">
    <text evidence="2">The sequence shown here is derived from an EMBL/GenBank/DDBJ whole genome shotgun (WGS) entry which is preliminary data.</text>
</comment>
<evidence type="ECO:0000313" key="2">
    <source>
        <dbReference type="EMBL" id="KAG5173407.1"/>
    </source>
</evidence>
<sequence>MSTIWRQFDLSTSYEEGDVVPDWIPTAFIELAGREIINHPESQKRYFGKLTGYQSRESQSLYKLKDESEEGSEIRLIAIQGPFDPNTQPVVMGVDVTRESRNIAQPVPHPAAAPRDLNTQVDEIRPLANSAVMDRMEYRGGGNEIRQTSGSSRNLRRAPRRHRLRQAAEDDYESPIQAFERVPQQGADAAQTTFGGYPSSSQSAGTSGMDQDIKVEFDEDGVHIGRNLSNVSLSGDFSYVAGNTIRYGPSGSVEKVIRGPVMNMDNITFYKR</sequence>
<organism evidence="2">
    <name type="scientific">Psilocybe cubensis</name>
    <name type="common">Psychedelic mushroom</name>
    <name type="synonym">Stropharia cubensis</name>
    <dbReference type="NCBI Taxonomy" id="181762"/>
    <lineage>
        <taxon>Eukaryota</taxon>
        <taxon>Fungi</taxon>
        <taxon>Dikarya</taxon>
        <taxon>Basidiomycota</taxon>
        <taxon>Agaricomycotina</taxon>
        <taxon>Agaricomycetes</taxon>
        <taxon>Agaricomycetidae</taxon>
        <taxon>Agaricales</taxon>
        <taxon>Agaricineae</taxon>
        <taxon>Strophariaceae</taxon>
        <taxon>Psilocybe</taxon>
    </lineage>
</organism>